<evidence type="ECO:0000313" key="1">
    <source>
        <dbReference type="EMBL" id="PNT65449.1"/>
    </source>
</evidence>
<reference evidence="2" key="3">
    <citation type="submission" date="2018-08" db="UniProtKB">
        <authorList>
            <consortium name="EnsemblPlants"/>
        </authorList>
    </citation>
    <scope>IDENTIFICATION</scope>
    <source>
        <strain evidence="2">cv. Bd21</strain>
    </source>
</reference>
<evidence type="ECO:0000313" key="3">
    <source>
        <dbReference type="Proteomes" id="UP000008810"/>
    </source>
</evidence>
<dbReference type="AlphaFoldDB" id="A0A2K2CTU3"/>
<reference evidence="1 2" key="1">
    <citation type="journal article" date="2010" name="Nature">
        <title>Genome sequencing and analysis of the model grass Brachypodium distachyon.</title>
        <authorList>
            <consortium name="International Brachypodium Initiative"/>
        </authorList>
    </citation>
    <scope>NUCLEOTIDE SEQUENCE [LARGE SCALE GENOMIC DNA]</scope>
    <source>
        <strain evidence="1 2">Bd21</strain>
    </source>
</reference>
<keyword evidence="3" id="KW-1185">Reference proteome</keyword>
<organism evidence="1">
    <name type="scientific">Brachypodium distachyon</name>
    <name type="common">Purple false brome</name>
    <name type="synonym">Trachynia distachya</name>
    <dbReference type="NCBI Taxonomy" id="15368"/>
    <lineage>
        <taxon>Eukaryota</taxon>
        <taxon>Viridiplantae</taxon>
        <taxon>Streptophyta</taxon>
        <taxon>Embryophyta</taxon>
        <taxon>Tracheophyta</taxon>
        <taxon>Spermatophyta</taxon>
        <taxon>Magnoliopsida</taxon>
        <taxon>Liliopsida</taxon>
        <taxon>Poales</taxon>
        <taxon>Poaceae</taxon>
        <taxon>BOP clade</taxon>
        <taxon>Pooideae</taxon>
        <taxon>Stipodae</taxon>
        <taxon>Brachypodieae</taxon>
        <taxon>Brachypodium</taxon>
    </lineage>
</organism>
<reference evidence="1" key="2">
    <citation type="submission" date="2017-06" db="EMBL/GenBank/DDBJ databases">
        <title>WGS assembly of Brachypodium distachyon.</title>
        <authorList>
            <consortium name="The International Brachypodium Initiative"/>
            <person name="Lucas S."/>
            <person name="Harmon-Smith M."/>
            <person name="Lail K."/>
            <person name="Tice H."/>
            <person name="Grimwood J."/>
            <person name="Bruce D."/>
            <person name="Barry K."/>
            <person name="Shu S."/>
            <person name="Lindquist E."/>
            <person name="Wang M."/>
            <person name="Pitluck S."/>
            <person name="Vogel J.P."/>
            <person name="Garvin D.F."/>
            <person name="Mockler T.C."/>
            <person name="Schmutz J."/>
            <person name="Rokhsar D."/>
            <person name="Bevan M.W."/>
        </authorList>
    </citation>
    <scope>NUCLEOTIDE SEQUENCE</scope>
    <source>
        <strain evidence="1">Bd21</strain>
    </source>
</reference>
<dbReference type="EnsemblPlants" id="PNT65449">
    <property type="protein sequence ID" value="PNT65449"/>
    <property type="gene ID" value="BRADI_4g42635v3"/>
</dbReference>
<protein>
    <submittedName>
        <fullName evidence="1 2">Uncharacterized protein</fullName>
    </submittedName>
</protein>
<dbReference type="Gramene" id="PNT65449">
    <property type="protein sequence ID" value="PNT65449"/>
    <property type="gene ID" value="BRADI_4g42635v3"/>
</dbReference>
<gene>
    <name evidence="1" type="ORF">BRADI_4g42635v3</name>
</gene>
<dbReference type="Proteomes" id="UP000008810">
    <property type="component" value="Chromosome 4"/>
</dbReference>
<sequence length="69" mass="7841">MYIYLRKSNNNSIQAWRKKKTSSFPNWEPTCNPPPDINWICPPFLIAYIVVASLIIKVGNNLSPCSMVG</sequence>
<name>A0A2K2CTU3_BRADI</name>
<proteinExistence type="predicted"/>
<dbReference type="InParanoid" id="A0A2K2CTU3"/>
<accession>A0A2K2CTU3</accession>
<evidence type="ECO:0000313" key="2">
    <source>
        <dbReference type="EnsemblPlants" id="PNT65449"/>
    </source>
</evidence>
<dbReference type="EMBL" id="CM000883">
    <property type="protein sequence ID" value="PNT65449.1"/>
    <property type="molecule type" value="Genomic_DNA"/>
</dbReference>